<dbReference type="PANTHER" id="PTHR38765">
    <property type="entry name" value="DUF484 DOMAIN-CONTAINING PROTEIN"/>
    <property type="match status" value="1"/>
</dbReference>
<dbReference type="AlphaFoldDB" id="A0A5Q2QAR9"/>
<protein>
    <submittedName>
        <fullName evidence="1">DUF484 family protein</fullName>
    </submittedName>
</protein>
<sequence>MSDQDVVDYLSAHPDFFINHPELLDRLQVTKANNSVISLSHHALGNLRAQLKSAHAENARMIDSARANAWIFERTRALVLSLLQCEDLDEVSACLEEHLQRAFDLDTVCLVLACDVTEAEDRGIIRRLPAHEFELDDVKLLLNSPDGRVGRFSRQLNERLFGPNRNVGSAAAVPIGQPSLGALALGSPNERHFEGGMDTLFLATIAEALGLLLPRIQA</sequence>
<gene>
    <name evidence="1" type="ORF">GH975_01685</name>
</gene>
<proteinExistence type="predicted"/>
<keyword evidence="2" id="KW-1185">Reference proteome</keyword>
<dbReference type="SUPFAM" id="SSF55781">
    <property type="entry name" value="GAF domain-like"/>
    <property type="match status" value="1"/>
</dbReference>
<dbReference type="PANTHER" id="PTHR38765:SF1">
    <property type="entry name" value="DUF484 DOMAIN-CONTAINING PROTEIN"/>
    <property type="match status" value="1"/>
</dbReference>
<evidence type="ECO:0000313" key="2">
    <source>
        <dbReference type="Proteomes" id="UP000388235"/>
    </source>
</evidence>
<dbReference type="EMBL" id="CP045871">
    <property type="protein sequence ID" value="QGG79342.1"/>
    <property type="molecule type" value="Genomic_DNA"/>
</dbReference>
<evidence type="ECO:0000313" key="1">
    <source>
        <dbReference type="EMBL" id="QGG79342.1"/>
    </source>
</evidence>
<accession>A0A5Q2QAR9</accession>
<organism evidence="1 2">
    <name type="scientific">Litorivicinus lipolyticus</name>
    <dbReference type="NCBI Taxonomy" id="418701"/>
    <lineage>
        <taxon>Bacteria</taxon>
        <taxon>Pseudomonadati</taxon>
        <taxon>Pseudomonadota</taxon>
        <taxon>Gammaproteobacteria</taxon>
        <taxon>Oceanospirillales</taxon>
        <taxon>Litorivicinaceae</taxon>
        <taxon>Litorivicinus</taxon>
    </lineage>
</organism>
<dbReference type="KEGG" id="llp:GH975_01685"/>
<dbReference type="Proteomes" id="UP000388235">
    <property type="component" value="Chromosome"/>
</dbReference>
<dbReference type="Gene3D" id="3.30.450.40">
    <property type="match status" value="1"/>
</dbReference>
<dbReference type="RefSeq" id="WP_153712846.1">
    <property type="nucleotide sequence ID" value="NZ_CP045871.1"/>
</dbReference>
<dbReference type="Pfam" id="PF04340">
    <property type="entry name" value="DUF484"/>
    <property type="match status" value="1"/>
</dbReference>
<dbReference type="OrthoDB" id="8525200at2"/>
<reference evidence="1 2" key="1">
    <citation type="submission" date="2019-11" db="EMBL/GenBank/DDBJ databases">
        <authorList>
            <person name="Khan S.A."/>
            <person name="Jeon C.O."/>
            <person name="Chun B.H."/>
        </authorList>
    </citation>
    <scope>NUCLEOTIDE SEQUENCE [LARGE SCALE GENOMIC DNA]</scope>
    <source>
        <strain evidence="1 2">IMCC 1097</strain>
    </source>
</reference>
<name>A0A5Q2QAR9_9GAMM</name>
<dbReference type="InterPro" id="IPR029016">
    <property type="entry name" value="GAF-like_dom_sf"/>
</dbReference>
<dbReference type="InterPro" id="IPR007435">
    <property type="entry name" value="DUF484"/>
</dbReference>